<name>A0A4Y7SBK2_COPMI</name>
<sequence>MAKDAVVGASKGKQSSTSQTMYTPVFYTPSQANAIASSSTNGKPSKKGKEREKVTIPNLSSGNLRRLEALSKRHIALQDVFEEVPDSRSNSERSLASEEYDADVQKDLEAGLEPKIATNPRIRHLRTKVAAARQDTQDNTAHGKWELVSRLLHLGVTSGGTRWLGARTDGTPPVDIGKEFKARGLGWCNAKTEEEWAEWERRYEEEVALKRRVAEWSKGVEPVAPEEGSSVTAVAVEEPPVKRKQNPLQTTGNALGFSMSKRGTALRANGKPKHIADVTDLSMQPPSFSEAQVITSTQVEKRPAISAEHVRQPPSSPPVRRTYGRPSQSPSNLAKSPSVPSFIRPSEPQSPSALRQAASMLPVSPSNAARSRVLVPLNPGRSPRFMSARARSSTSPIASKNNLKRKLPTGSPSQSKDAETYSSFYESVPKRPRLGESQSAKADTNYTSHPDAQNVTQDSLYAPSVPPPTVEPAPYILAGFQFSTPTKETVSQRRESIAESDSLRLPPKEANLPTLTDLLASNKKTKSPKRRKLRTSLIVDTTAPSKTLPGVEPGTPQPISAGMDMNETPTKAPPAADSFGSIPGLTTVPSRRKSPKATEPEPAPAQTKVTGTPLPASIKVNGPEPSENHVNRPHALNFEPPNDGIPVAPGLNNDNVPRLDDDHLEDDPDAAGRHVNSYDGFALNPFAAVGIYEEVDLASPAKSLSSLAGSDSEDTSDEEDEDEVSQNILPTSSLPQSQKEADLVFGALDPANISFDPQFASTQKEEQEQLKAAVAAPSGTAPIFGISSSNPFLGNLALSQRVSPVRSSQSYGAGLSPSKAHSSSQPSVGWGKYNSQFDVKGRVEEVDKLLGRDLDLEFEPATRKERTEDNDMFKGWLKDVSSDEDGDG</sequence>
<feature type="compositionally biased region" description="Polar residues" evidence="1">
    <location>
        <begin position="325"/>
        <end position="339"/>
    </location>
</feature>
<feature type="region of interest" description="Disordered" evidence="1">
    <location>
        <begin position="83"/>
        <end position="102"/>
    </location>
</feature>
<feature type="compositionally biased region" description="Basic and acidic residues" evidence="1">
    <location>
        <begin position="299"/>
        <end position="311"/>
    </location>
</feature>
<feature type="region of interest" description="Disordered" evidence="1">
    <location>
        <begin position="859"/>
        <end position="888"/>
    </location>
</feature>
<gene>
    <name evidence="2" type="ORF">FA13DRAFT_678091</name>
</gene>
<feature type="compositionally biased region" description="Polar residues" evidence="1">
    <location>
        <begin position="30"/>
        <end position="43"/>
    </location>
</feature>
<organism evidence="2 3">
    <name type="scientific">Coprinellus micaceus</name>
    <name type="common">Glistening ink-cap mushroom</name>
    <name type="synonym">Coprinus micaceus</name>
    <dbReference type="NCBI Taxonomy" id="71717"/>
    <lineage>
        <taxon>Eukaryota</taxon>
        <taxon>Fungi</taxon>
        <taxon>Dikarya</taxon>
        <taxon>Basidiomycota</taxon>
        <taxon>Agaricomycotina</taxon>
        <taxon>Agaricomycetes</taxon>
        <taxon>Agaricomycetidae</taxon>
        <taxon>Agaricales</taxon>
        <taxon>Agaricineae</taxon>
        <taxon>Psathyrellaceae</taxon>
        <taxon>Coprinellus</taxon>
    </lineage>
</organism>
<feature type="compositionally biased region" description="Polar residues" evidence="1">
    <location>
        <begin position="725"/>
        <end position="738"/>
    </location>
</feature>
<feature type="compositionally biased region" description="Basic and acidic residues" evidence="1">
    <location>
        <begin position="859"/>
        <end position="881"/>
    </location>
</feature>
<evidence type="ECO:0000313" key="2">
    <source>
        <dbReference type="EMBL" id="TEB18152.1"/>
    </source>
</evidence>
<feature type="compositionally biased region" description="Polar residues" evidence="1">
    <location>
        <begin position="410"/>
        <end position="425"/>
    </location>
</feature>
<dbReference type="AlphaFoldDB" id="A0A4Y7SBK2"/>
<accession>A0A4Y7SBK2</accession>
<dbReference type="OrthoDB" id="3218262at2759"/>
<evidence type="ECO:0000313" key="3">
    <source>
        <dbReference type="Proteomes" id="UP000298030"/>
    </source>
</evidence>
<dbReference type="Proteomes" id="UP000298030">
    <property type="component" value="Unassembled WGS sequence"/>
</dbReference>
<reference evidence="2 3" key="1">
    <citation type="journal article" date="2019" name="Nat. Ecol. Evol.">
        <title>Megaphylogeny resolves global patterns of mushroom evolution.</title>
        <authorList>
            <person name="Varga T."/>
            <person name="Krizsan K."/>
            <person name="Foldi C."/>
            <person name="Dima B."/>
            <person name="Sanchez-Garcia M."/>
            <person name="Sanchez-Ramirez S."/>
            <person name="Szollosi G.J."/>
            <person name="Szarkandi J.G."/>
            <person name="Papp V."/>
            <person name="Albert L."/>
            <person name="Andreopoulos W."/>
            <person name="Angelini C."/>
            <person name="Antonin V."/>
            <person name="Barry K.W."/>
            <person name="Bougher N.L."/>
            <person name="Buchanan P."/>
            <person name="Buyck B."/>
            <person name="Bense V."/>
            <person name="Catcheside P."/>
            <person name="Chovatia M."/>
            <person name="Cooper J."/>
            <person name="Damon W."/>
            <person name="Desjardin D."/>
            <person name="Finy P."/>
            <person name="Geml J."/>
            <person name="Haridas S."/>
            <person name="Hughes K."/>
            <person name="Justo A."/>
            <person name="Karasinski D."/>
            <person name="Kautmanova I."/>
            <person name="Kiss B."/>
            <person name="Kocsube S."/>
            <person name="Kotiranta H."/>
            <person name="LaButti K.M."/>
            <person name="Lechner B.E."/>
            <person name="Liimatainen K."/>
            <person name="Lipzen A."/>
            <person name="Lukacs Z."/>
            <person name="Mihaltcheva S."/>
            <person name="Morgado L.N."/>
            <person name="Niskanen T."/>
            <person name="Noordeloos M.E."/>
            <person name="Ohm R.A."/>
            <person name="Ortiz-Santana B."/>
            <person name="Ovrebo C."/>
            <person name="Racz N."/>
            <person name="Riley R."/>
            <person name="Savchenko A."/>
            <person name="Shiryaev A."/>
            <person name="Soop K."/>
            <person name="Spirin V."/>
            <person name="Szebenyi C."/>
            <person name="Tomsovsky M."/>
            <person name="Tulloss R.E."/>
            <person name="Uehling J."/>
            <person name="Grigoriev I.V."/>
            <person name="Vagvolgyi C."/>
            <person name="Papp T."/>
            <person name="Martin F.M."/>
            <person name="Miettinen O."/>
            <person name="Hibbett D.S."/>
            <person name="Nagy L.G."/>
        </authorList>
    </citation>
    <scope>NUCLEOTIDE SEQUENCE [LARGE SCALE GENOMIC DNA]</scope>
    <source>
        <strain evidence="2 3">FP101781</strain>
    </source>
</reference>
<feature type="compositionally biased region" description="Low complexity" evidence="1">
    <location>
        <begin position="806"/>
        <end position="827"/>
    </location>
</feature>
<feature type="region of interest" description="Disordered" evidence="1">
    <location>
        <begin position="540"/>
        <end position="677"/>
    </location>
</feature>
<feature type="region of interest" description="Disordered" evidence="1">
    <location>
        <begin position="299"/>
        <end position="453"/>
    </location>
</feature>
<feature type="region of interest" description="Disordered" evidence="1">
    <location>
        <begin position="806"/>
        <end position="831"/>
    </location>
</feature>
<comment type="caution">
    <text evidence="2">The sequence shown here is derived from an EMBL/GenBank/DDBJ whole genome shotgun (WGS) entry which is preliminary data.</text>
</comment>
<feature type="region of interest" description="Disordered" evidence="1">
    <location>
        <begin position="1"/>
        <end position="20"/>
    </location>
</feature>
<feature type="compositionally biased region" description="Polar residues" evidence="1">
    <location>
        <begin position="390"/>
        <end position="401"/>
    </location>
</feature>
<evidence type="ECO:0000256" key="1">
    <source>
        <dbReference type="SAM" id="MobiDB-lite"/>
    </source>
</evidence>
<feature type="region of interest" description="Disordered" evidence="1">
    <location>
        <begin position="702"/>
        <end position="741"/>
    </location>
</feature>
<dbReference type="EMBL" id="QPFP01000285">
    <property type="protein sequence ID" value="TEB18152.1"/>
    <property type="molecule type" value="Genomic_DNA"/>
</dbReference>
<keyword evidence="3" id="KW-1185">Reference proteome</keyword>
<dbReference type="STRING" id="71717.A0A4Y7SBK2"/>
<feature type="compositionally biased region" description="Acidic residues" evidence="1">
    <location>
        <begin position="711"/>
        <end position="724"/>
    </location>
</feature>
<feature type="region of interest" description="Disordered" evidence="1">
    <location>
        <begin position="30"/>
        <end position="58"/>
    </location>
</feature>
<proteinExistence type="predicted"/>
<protein>
    <submittedName>
        <fullName evidence="2">Uncharacterized protein</fullName>
    </submittedName>
</protein>
<feature type="compositionally biased region" description="Polar residues" evidence="1">
    <location>
        <begin position="436"/>
        <end position="453"/>
    </location>
</feature>